<dbReference type="SUPFAM" id="SSF57756">
    <property type="entry name" value="Retrovirus zinc finger-like domains"/>
    <property type="match status" value="1"/>
</dbReference>
<dbReference type="GO" id="GO:0008270">
    <property type="term" value="F:zinc ion binding"/>
    <property type="evidence" value="ECO:0007669"/>
    <property type="project" value="UniProtKB-KW"/>
</dbReference>
<evidence type="ECO:0000313" key="6">
    <source>
        <dbReference type="EMBL" id="CAL4802131.1"/>
    </source>
</evidence>
<evidence type="ECO:0000256" key="1">
    <source>
        <dbReference type="PROSITE-ProRule" id="PRU00047"/>
    </source>
</evidence>
<dbReference type="InterPro" id="IPR025197">
    <property type="entry name" value="DUF4116"/>
</dbReference>
<dbReference type="Pfam" id="PF00098">
    <property type="entry name" value="zf-CCHC"/>
    <property type="match status" value="1"/>
</dbReference>
<comment type="caution">
    <text evidence="4">The sequence shown here is derived from an EMBL/GenBank/DDBJ whole genome shotgun (WGS) entry which is preliminary data.</text>
</comment>
<evidence type="ECO:0000256" key="2">
    <source>
        <dbReference type="SAM" id="MobiDB-lite"/>
    </source>
</evidence>
<dbReference type="InterPro" id="IPR001878">
    <property type="entry name" value="Znf_CCHC"/>
</dbReference>
<dbReference type="OrthoDB" id="421653at2759"/>
<evidence type="ECO:0000313" key="5">
    <source>
        <dbReference type="EMBL" id="CAL1168194.1"/>
    </source>
</evidence>
<name>A0A9P1GL38_9DINO</name>
<dbReference type="EMBL" id="CAMXCT010006501">
    <property type="protein sequence ID" value="CAI4014819.1"/>
    <property type="molecule type" value="Genomic_DNA"/>
</dbReference>
<evidence type="ECO:0000259" key="3">
    <source>
        <dbReference type="PROSITE" id="PS50158"/>
    </source>
</evidence>
<dbReference type="PROSITE" id="PS50158">
    <property type="entry name" value="ZF_CCHC"/>
    <property type="match status" value="1"/>
</dbReference>
<dbReference type="EMBL" id="CAMXCT020006501">
    <property type="protein sequence ID" value="CAL1168194.1"/>
    <property type="molecule type" value="Genomic_DNA"/>
</dbReference>
<reference evidence="5" key="2">
    <citation type="submission" date="2024-04" db="EMBL/GenBank/DDBJ databases">
        <authorList>
            <person name="Chen Y."/>
            <person name="Shah S."/>
            <person name="Dougan E. K."/>
            <person name="Thang M."/>
            <person name="Chan C."/>
        </authorList>
    </citation>
    <scope>NUCLEOTIDE SEQUENCE [LARGE SCALE GENOMIC DNA]</scope>
</reference>
<feature type="compositionally biased region" description="Basic residues" evidence="2">
    <location>
        <begin position="7"/>
        <end position="16"/>
    </location>
</feature>
<proteinExistence type="predicted"/>
<sequence>MASKQPGPKKKLKSKQSSKALQKVPTAPVLEIEELSPRPPLLTEDLVDVIVYTTTMRKLCTIKAYRGWRLCDLKDGIWAECGIEQIAQKLVVSGHKEMSEKTLLADFFPPSVQGAAVILHRRSTEQAEWLQRCREYGLQLEFAPQTIKADYEVVMAAVMKNPKAIQFAAPELRSNKEIMLVAIKQDIDTADFLDPGVWQNRDFVIQAVRVDWQLLRMACEEFLRDPEIVLAAIEGNWDAVSAAAPEAWEYMPVPRAAAVTGGWTVHNVAPHYLQARLRADKEFALHCVRLDWRNLEKIDEKLLADFDIALAAVRQDWRALRWIHKDLQAHEEIVTVAVEHNFLCITKSLDELPIEQPLVLRIVQQNWEAFAHLNEELRSDKEIANAAISQNWRALEFAGEARKNDPEIVGLACRQDPRAVMKAPLMLGHKGVMSIVVAADGMLLEKAFEEVKEDPSIVKIAVRQNWQALQFASEPVRGMKDVVFPALKNDPSLTVMDWTAPSLRRDPAAMLEFLQHDKAIFPWVDDELMVHERFIYNVSHDSKLGRKIVIQMCKRNWKCFEYVPDFLKADPEVILTAAQQDWHAIEIAEDFYDCWMHPKIVLAAVSQDYTNIRNVNSTMWDNLEIVVAAVSQNWRILEEAPDFLMRRLWSEEEVVRAAVEQEPSVIKKAAKPLWGERSLVLKACQGDWTIMEKCPKELERIYWKDKDFVVAALSQSIDALKKVPESYWEDKEVMRVAVKTDYKVIYKCSNWAQKTLWEDREIVLHAVQQNGLVLTEADEDFIYDVEVLQAAVKQNWTLLDNLSKVHKQVAWNDETCARSAIIDGSTAVVADPSNFAKVGPKLKSNKDFVIEVVSLAGKCLEFAPEKLKDDEDVVRAAIQSKASKGLAIQFASERLRADFQMAQLAVQQDPGAIQFVDESLRQGHVLEKGKGRGKGYKNREEQQCFNCKQYGHRSRDCPEPPDEELVRERLAARAEKEREARGE</sequence>
<dbReference type="EMBL" id="CAMXCT030006501">
    <property type="protein sequence ID" value="CAL4802131.1"/>
    <property type="molecule type" value="Genomic_DNA"/>
</dbReference>
<dbReference type="Pfam" id="PF13475">
    <property type="entry name" value="DUF4116"/>
    <property type="match status" value="11"/>
</dbReference>
<feature type="region of interest" description="Disordered" evidence="2">
    <location>
        <begin position="1"/>
        <end position="23"/>
    </location>
</feature>
<keyword evidence="1" id="KW-0863">Zinc-finger</keyword>
<protein>
    <submittedName>
        <fullName evidence="6">Guanidinoacetate N-methyltransferase</fullName>
    </submittedName>
</protein>
<feature type="domain" description="CCHC-type" evidence="3">
    <location>
        <begin position="944"/>
        <end position="959"/>
    </location>
</feature>
<dbReference type="InterPro" id="IPR036875">
    <property type="entry name" value="Znf_CCHC_sf"/>
</dbReference>
<organism evidence="4">
    <name type="scientific">Cladocopium goreaui</name>
    <dbReference type="NCBI Taxonomy" id="2562237"/>
    <lineage>
        <taxon>Eukaryota</taxon>
        <taxon>Sar</taxon>
        <taxon>Alveolata</taxon>
        <taxon>Dinophyceae</taxon>
        <taxon>Suessiales</taxon>
        <taxon>Symbiodiniaceae</taxon>
        <taxon>Cladocopium</taxon>
    </lineage>
</organism>
<accession>A0A9P1GL38</accession>
<gene>
    <name evidence="4" type="ORF">C1SCF055_LOCUS39689</name>
</gene>
<evidence type="ECO:0000313" key="7">
    <source>
        <dbReference type="Proteomes" id="UP001152797"/>
    </source>
</evidence>
<keyword evidence="1" id="KW-0862">Zinc</keyword>
<reference evidence="4" key="1">
    <citation type="submission" date="2022-10" db="EMBL/GenBank/DDBJ databases">
        <authorList>
            <person name="Chen Y."/>
            <person name="Dougan E. K."/>
            <person name="Chan C."/>
            <person name="Rhodes N."/>
            <person name="Thang M."/>
        </authorList>
    </citation>
    <scope>NUCLEOTIDE SEQUENCE</scope>
</reference>
<keyword evidence="7" id="KW-1185">Reference proteome</keyword>
<evidence type="ECO:0000313" key="4">
    <source>
        <dbReference type="EMBL" id="CAI4014819.1"/>
    </source>
</evidence>
<keyword evidence="1" id="KW-0479">Metal-binding</keyword>
<dbReference type="AlphaFoldDB" id="A0A9P1GL38"/>
<dbReference type="Gene3D" id="4.10.60.10">
    <property type="entry name" value="Zinc finger, CCHC-type"/>
    <property type="match status" value="1"/>
</dbReference>
<dbReference type="SMART" id="SM00343">
    <property type="entry name" value="ZnF_C2HC"/>
    <property type="match status" value="1"/>
</dbReference>
<dbReference type="Proteomes" id="UP001152797">
    <property type="component" value="Unassembled WGS sequence"/>
</dbReference>
<dbReference type="GO" id="GO:0003676">
    <property type="term" value="F:nucleic acid binding"/>
    <property type="evidence" value="ECO:0007669"/>
    <property type="project" value="InterPro"/>
</dbReference>